<dbReference type="EMBL" id="VSSQ01001070">
    <property type="protein sequence ID" value="MPM04779.1"/>
    <property type="molecule type" value="Genomic_DNA"/>
</dbReference>
<protein>
    <recommendedName>
        <fullName evidence="1">GmrSD restriction endonucleases N-terminal domain-containing protein</fullName>
    </recommendedName>
</protein>
<reference evidence="2" key="1">
    <citation type="submission" date="2019-08" db="EMBL/GenBank/DDBJ databases">
        <authorList>
            <person name="Kucharzyk K."/>
            <person name="Murdoch R.W."/>
            <person name="Higgins S."/>
            <person name="Loffler F."/>
        </authorList>
    </citation>
    <scope>NUCLEOTIDE SEQUENCE</scope>
</reference>
<dbReference type="AlphaFoldDB" id="A0A644WMD4"/>
<dbReference type="Pfam" id="PF03235">
    <property type="entry name" value="GmrSD_N"/>
    <property type="match status" value="1"/>
</dbReference>
<dbReference type="PANTHER" id="PTHR35149:SF1">
    <property type="entry name" value="DUF5655 DOMAIN-CONTAINING PROTEIN"/>
    <property type="match status" value="1"/>
</dbReference>
<name>A0A644WMD4_9ZZZZ</name>
<dbReference type="InterPro" id="IPR004919">
    <property type="entry name" value="GmrSD_N"/>
</dbReference>
<feature type="domain" description="GmrSD restriction endonucleases N-terminal" evidence="1">
    <location>
        <begin position="16"/>
        <end position="222"/>
    </location>
</feature>
<comment type="caution">
    <text evidence="2">The sequence shown here is derived from an EMBL/GenBank/DDBJ whole genome shotgun (WGS) entry which is preliminary data.</text>
</comment>
<proteinExistence type="predicted"/>
<evidence type="ECO:0000259" key="1">
    <source>
        <dbReference type="Pfam" id="PF03235"/>
    </source>
</evidence>
<dbReference type="PANTHER" id="PTHR35149">
    <property type="entry name" value="SLL5132 PROTEIN"/>
    <property type="match status" value="1"/>
</dbReference>
<gene>
    <name evidence="2" type="ORF">SDC9_51059</name>
</gene>
<organism evidence="2">
    <name type="scientific">bioreactor metagenome</name>
    <dbReference type="NCBI Taxonomy" id="1076179"/>
    <lineage>
        <taxon>unclassified sequences</taxon>
        <taxon>metagenomes</taxon>
        <taxon>ecological metagenomes</taxon>
    </lineage>
</organism>
<accession>A0A644WMD4</accession>
<evidence type="ECO:0000313" key="2">
    <source>
        <dbReference type="EMBL" id="MPM04779.1"/>
    </source>
</evidence>
<sequence length="620" mass="74359">MSNKIELKSISELSGMKFFIPDYQRGYRWTKELIKDLLDDIDEFIKKKQGGFYCIQPLVVKKNIIKSEEYCKKLKELSHEDNNLIKSTEKIIDEYSQWEVIDGQQRLTTIFILLKYLCTDKENKYYIEYETRECSRSFLEKIDENTDGDNIDYYHMRESFLKISKWFESKEGYKKEFLENLLKNVKFIWYESVNEDPIKVFTRLNIGKISLTNSELIKALFLNKSNFKTSDLQRIRLQQQEIASEWDKIEYRLQSDEFWLFLNEKGYDKPTRIDLILDLICEKNKLNLSEEYNTIGKDEYRTFRYFYTWFKKEENPNIIECWGIIKTIFQTFNEWFNDLELYHYIGFLVEQGDKTTNILEKWEEKGTKQQFVQYYIKDRINNKLEKCSNLEQEYDSEGKPKKTHCRPLLLLHNIQTVINQGKELIKNEKYKLPVFYKFPFHLFKKEVWDIEHIDSNTDNSLEDEKEQKEWLKAAYIGVPNEKLKAKIKDFINQEEAKPTFEELQEEITNSSEDSKLNDEDKNKIWNFCLLDASTNRGYGNSIFSAKRRAIIGKDQGKKIWVDDELNIKEDSGEVAFIPQCTKNVFMKYYNTSTNNLRRWEKEDAESYKTNIAEVLNEFLS</sequence>